<keyword evidence="3" id="KW-0170">Cobalt</keyword>
<protein>
    <recommendedName>
        <fullName evidence="4">chitin deacetylase</fullName>
        <ecNumber evidence="4">3.5.1.41</ecNumber>
    </recommendedName>
</protein>
<keyword evidence="2" id="KW-0624">Polysaccharide degradation</keyword>
<accession>A0A2I2FNB2</accession>
<dbReference type="AlphaFoldDB" id="A0A2I2FNB2"/>
<dbReference type="OrthoDB" id="407355at2759"/>
<evidence type="ECO:0000256" key="1">
    <source>
        <dbReference type="ARBA" id="ARBA00001941"/>
    </source>
</evidence>
<dbReference type="PANTHER" id="PTHR10587:SF137">
    <property type="entry name" value="4-DEOXY-4-FORMAMIDO-L-ARABINOSE-PHOSPHOUNDECAPRENOL DEFORMYLASE ARND-RELATED"/>
    <property type="match status" value="1"/>
</dbReference>
<dbReference type="Proteomes" id="UP000234585">
    <property type="component" value="Unassembled WGS sequence"/>
</dbReference>
<dbReference type="InterPro" id="IPR050248">
    <property type="entry name" value="Polysacc_deacetylase_ArnD"/>
</dbReference>
<reference evidence="7 8" key="1">
    <citation type="submission" date="2017-12" db="EMBL/GenBank/DDBJ databases">
        <authorList>
            <consortium name="DOE Joint Genome Institute"/>
            <person name="Haridas S."/>
            <person name="Kjaerbolling I."/>
            <person name="Vesth T.C."/>
            <person name="Frisvad J.C."/>
            <person name="Nybo J.L."/>
            <person name="Theobald S."/>
            <person name="Kuo A."/>
            <person name="Bowyer P."/>
            <person name="Matsuda Y."/>
            <person name="Mondo S."/>
            <person name="Lyhne E.K."/>
            <person name="Kogle M.E."/>
            <person name="Clum A."/>
            <person name="Lipzen A."/>
            <person name="Salamov A."/>
            <person name="Ngan C.Y."/>
            <person name="Daum C."/>
            <person name="Chiniquy J."/>
            <person name="Barry K."/>
            <person name="LaButti K."/>
            <person name="Simmons B.A."/>
            <person name="Magnuson J.K."/>
            <person name="Mortensen U.H."/>
            <person name="Larsen T.O."/>
            <person name="Grigoriev I.V."/>
            <person name="Baker S.E."/>
            <person name="Andersen M.R."/>
            <person name="Nordberg H.P."/>
            <person name="Cantor M.N."/>
            <person name="Hua S.X."/>
        </authorList>
    </citation>
    <scope>NUCLEOTIDE SEQUENCE [LARGE SCALE GENOMIC DNA]</scope>
    <source>
        <strain evidence="7 8">CBS 102.13</strain>
    </source>
</reference>
<feature type="domain" description="NodB homology" evidence="6">
    <location>
        <begin position="66"/>
        <end position="254"/>
    </location>
</feature>
<organism evidence="7 8">
    <name type="scientific">Aspergillus candidus</name>
    <dbReference type="NCBI Taxonomy" id="41067"/>
    <lineage>
        <taxon>Eukaryota</taxon>
        <taxon>Fungi</taxon>
        <taxon>Dikarya</taxon>
        <taxon>Ascomycota</taxon>
        <taxon>Pezizomycotina</taxon>
        <taxon>Eurotiomycetes</taxon>
        <taxon>Eurotiomycetidae</taxon>
        <taxon>Eurotiales</taxon>
        <taxon>Aspergillaceae</taxon>
        <taxon>Aspergillus</taxon>
        <taxon>Aspergillus subgen. Circumdati</taxon>
    </lineage>
</organism>
<evidence type="ECO:0000313" key="7">
    <source>
        <dbReference type="EMBL" id="PLB42112.1"/>
    </source>
</evidence>
<dbReference type="PROSITE" id="PS51677">
    <property type="entry name" value="NODB"/>
    <property type="match status" value="1"/>
</dbReference>
<dbReference type="GO" id="GO:0004099">
    <property type="term" value="F:chitin deacetylase activity"/>
    <property type="evidence" value="ECO:0007669"/>
    <property type="project" value="UniProtKB-EC"/>
</dbReference>
<dbReference type="EMBL" id="KZ559118">
    <property type="protein sequence ID" value="PLB42112.1"/>
    <property type="molecule type" value="Genomic_DNA"/>
</dbReference>
<dbReference type="GO" id="GO:0009272">
    <property type="term" value="P:fungal-type cell wall biogenesis"/>
    <property type="evidence" value="ECO:0007669"/>
    <property type="project" value="UniProtKB-ARBA"/>
</dbReference>
<gene>
    <name evidence="7" type="ORF">BDW47DRAFT_121902</name>
</gene>
<dbReference type="RefSeq" id="XP_024676124.1">
    <property type="nucleotide sequence ID" value="XM_024815732.1"/>
</dbReference>
<name>A0A2I2FNB2_ASPCN</name>
<evidence type="ECO:0000256" key="5">
    <source>
        <dbReference type="ARBA" id="ARBA00048494"/>
    </source>
</evidence>
<dbReference type="CDD" id="cd10958">
    <property type="entry name" value="CE4_NodB_like_2"/>
    <property type="match status" value="1"/>
</dbReference>
<sequence length="270" mass="31103">MLFFRCYRRRILRRRLTMLLPLLLTLLILTPVYIIYKPPHLLIRYFQHRWPDVLFHVPLPPNTDNKVIALTIDDAPSPHTAEIASILAENDASATFFLIGSQIPTRESTLVDLVAAGHELANHAMHDEPSKSLPNDVLSRELVTVNNRILDAYRAAGLSEEVLDRDQPKRYFRPGSGFFSERMRKLVRVLGFRVVLGSVYPHDAQVQFPWLNARHILGKVRPGSIVVCHDRREWTAPMLRRLLPELKRRGYKVVTVSGLLRERERLEGVV</sequence>
<evidence type="ECO:0000259" key="6">
    <source>
        <dbReference type="PROSITE" id="PS51677"/>
    </source>
</evidence>
<dbReference type="InterPro" id="IPR002509">
    <property type="entry name" value="NODB_dom"/>
</dbReference>
<dbReference type="GeneID" id="36522892"/>
<keyword evidence="8" id="KW-1185">Reference proteome</keyword>
<dbReference type="Gene3D" id="3.20.20.370">
    <property type="entry name" value="Glycoside hydrolase/deacetylase"/>
    <property type="match status" value="1"/>
</dbReference>
<dbReference type="InterPro" id="IPR011330">
    <property type="entry name" value="Glyco_hydro/deAcase_b/a-brl"/>
</dbReference>
<dbReference type="PANTHER" id="PTHR10587">
    <property type="entry name" value="GLYCOSYL TRANSFERASE-RELATED"/>
    <property type="match status" value="1"/>
</dbReference>
<keyword evidence="2" id="KW-0146">Chitin degradation</keyword>
<dbReference type="EC" id="3.5.1.41" evidence="4"/>
<proteinExistence type="predicted"/>
<keyword evidence="2" id="KW-0119">Carbohydrate metabolism</keyword>
<dbReference type="STRING" id="41067.A0A2I2FNB2"/>
<dbReference type="GO" id="GO:0005975">
    <property type="term" value="P:carbohydrate metabolic process"/>
    <property type="evidence" value="ECO:0007669"/>
    <property type="project" value="InterPro"/>
</dbReference>
<evidence type="ECO:0000256" key="3">
    <source>
        <dbReference type="ARBA" id="ARBA00023285"/>
    </source>
</evidence>
<evidence type="ECO:0000256" key="2">
    <source>
        <dbReference type="ARBA" id="ARBA00023024"/>
    </source>
</evidence>
<evidence type="ECO:0000256" key="4">
    <source>
        <dbReference type="ARBA" id="ARBA00024056"/>
    </source>
</evidence>
<keyword evidence="7" id="KW-0378">Hydrolase</keyword>
<comment type="cofactor">
    <cofactor evidence="1">
        <name>Co(2+)</name>
        <dbReference type="ChEBI" id="CHEBI:48828"/>
    </cofactor>
</comment>
<evidence type="ECO:0000313" key="8">
    <source>
        <dbReference type="Proteomes" id="UP000234585"/>
    </source>
</evidence>
<dbReference type="GO" id="GO:0006032">
    <property type="term" value="P:chitin catabolic process"/>
    <property type="evidence" value="ECO:0007669"/>
    <property type="project" value="UniProtKB-KW"/>
</dbReference>
<comment type="catalytic activity">
    <reaction evidence="5">
        <text>[(1-&gt;4)-N-acetyl-beta-D-glucosaminyl](n) + n H2O = chitosan + n acetate</text>
        <dbReference type="Rhea" id="RHEA:10464"/>
        <dbReference type="Rhea" id="RHEA-COMP:9593"/>
        <dbReference type="Rhea" id="RHEA-COMP:9597"/>
        <dbReference type="ChEBI" id="CHEBI:15377"/>
        <dbReference type="ChEBI" id="CHEBI:17029"/>
        <dbReference type="ChEBI" id="CHEBI:30089"/>
        <dbReference type="ChEBI" id="CHEBI:57704"/>
        <dbReference type="EC" id="3.5.1.41"/>
    </reaction>
    <physiologicalReaction direction="left-to-right" evidence="5">
        <dbReference type="Rhea" id="RHEA:10465"/>
    </physiologicalReaction>
</comment>
<dbReference type="Pfam" id="PF01522">
    <property type="entry name" value="Polysacc_deac_1"/>
    <property type="match status" value="1"/>
</dbReference>
<dbReference type="SUPFAM" id="SSF88713">
    <property type="entry name" value="Glycoside hydrolase/deacetylase"/>
    <property type="match status" value="1"/>
</dbReference>